<dbReference type="Pfam" id="PF25183">
    <property type="entry name" value="OMP_b-brl_4"/>
    <property type="match status" value="2"/>
</dbReference>
<dbReference type="EMBL" id="JACWMX010000002">
    <property type="protein sequence ID" value="MBD1392376.1"/>
    <property type="molecule type" value="Genomic_DNA"/>
</dbReference>
<dbReference type="GO" id="GO:0009279">
    <property type="term" value="C:cell outer membrane"/>
    <property type="evidence" value="ECO:0007669"/>
    <property type="project" value="UniProtKB-SubCell"/>
</dbReference>
<keyword evidence="5" id="KW-0472">Membrane</keyword>
<name>A0A926NJH8_9SPHI</name>
<keyword evidence="7" id="KW-0732">Signal</keyword>
<dbReference type="SUPFAM" id="SSF56935">
    <property type="entry name" value="Porins"/>
    <property type="match status" value="1"/>
</dbReference>
<protein>
    <submittedName>
        <fullName evidence="9">Carboxypeptidase regulatory-like domain-containing protein</fullName>
    </submittedName>
</protein>
<feature type="domain" description="TonB-dependent transporter Oar-like beta-barrel" evidence="8">
    <location>
        <begin position="238"/>
        <end position="312"/>
    </location>
</feature>
<feature type="chain" id="PRO_5037458032" evidence="7">
    <location>
        <begin position="20"/>
        <end position="1085"/>
    </location>
</feature>
<dbReference type="InterPro" id="IPR039426">
    <property type="entry name" value="TonB-dep_rcpt-like"/>
</dbReference>
<dbReference type="SUPFAM" id="SSF49464">
    <property type="entry name" value="Carboxypeptidase regulatory domain-like"/>
    <property type="match status" value="1"/>
</dbReference>
<dbReference type="Proteomes" id="UP000619078">
    <property type="component" value="Unassembled WGS sequence"/>
</dbReference>
<dbReference type="GO" id="GO:0004180">
    <property type="term" value="F:carboxypeptidase activity"/>
    <property type="evidence" value="ECO:0007669"/>
    <property type="project" value="UniProtKB-KW"/>
</dbReference>
<keyword evidence="9" id="KW-0121">Carboxypeptidase</keyword>
<comment type="subcellular location">
    <subcellularLocation>
        <location evidence="1">Cell outer membrane</location>
        <topology evidence="1">Multi-pass membrane protein</topology>
    </subcellularLocation>
</comment>
<evidence type="ECO:0000256" key="2">
    <source>
        <dbReference type="ARBA" id="ARBA00022448"/>
    </source>
</evidence>
<reference evidence="9" key="1">
    <citation type="submission" date="2020-09" db="EMBL/GenBank/DDBJ databases">
        <title>Novel species of Mucilaginibacter isolated from a glacier on the Tibetan Plateau.</title>
        <authorList>
            <person name="Liu Q."/>
            <person name="Xin Y.-H."/>
        </authorList>
    </citation>
    <scope>NUCLEOTIDE SEQUENCE</scope>
    <source>
        <strain evidence="9">ZB1P21</strain>
    </source>
</reference>
<feature type="signal peptide" evidence="7">
    <location>
        <begin position="1"/>
        <end position="19"/>
    </location>
</feature>
<dbReference type="RefSeq" id="WP_191161259.1">
    <property type="nucleotide sequence ID" value="NZ_JACWMX010000002.1"/>
</dbReference>
<evidence type="ECO:0000313" key="10">
    <source>
        <dbReference type="Proteomes" id="UP000619078"/>
    </source>
</evidence>
<evidence type="ECO:0000256" key="7">
    <source>
        <dbReference type="SAM" id="SignalP"/>
    </source>
</evidence>
<keyword evidence="10" id="KW-1185">Reference proteome</keyword>
<dbReference type="InterPro" id="IPR036942">
    <property type="entry name" value="Beta-barrel_TonB_sf"/>
</dbReference>
<keyword evidence="3" id="KW-1134">Transmembrane beta strand</keyword>
<evidence type="ECO:0000256" key="1">
    <source>
        <dbReference type="ARBA" id="ARBA00004571"/>
    </source>
</evidence>
<keyword evidence="6" id="KW-0998">Cell outer membrane</keyword>
<dbReference type="GO" id="GO:0015344">
    <property type="term" value="F:siderophore uptake transmembrane transporter activity"/>
    <property type="evidence" value="ECO:0007669"/>
    <property type="project" value="TreeGrafter"/>
</dbReference>
<feature type="domain" description="TonB-dependent transporter Oar-like beta-barrel" evidence="8">
    <location>
        <begin position="347"/>
        <end position="1019"/>
    </location>
</feature>
<dbReference type="PANTHER" id="PTHR30069">
    <property type="entry name" value="TONB-DEPENDENT OUTER MEMBRANE RECEPTOR"/>
    <property type="match status" value="1"/>
</dbReference>
<evidence type="ECO:0000256" key="6">
    <source>
        <dbReference type="ARBA" id="ARBA00023237"/>
    </source>
</evidence>
<dbReference type="InterPro" id="IPR057601">
    <property type="entry name" value="Oar-like_b-barrel"/>
</dbReference>
<dbReference type="GO" id="GO:0044718">
    <property type="term" value="P:siderophore transmembrane transport"/>
    <property type="evidence" value="ECO:0007669"/>
    <property type="project" value="TreeGrafter"/>
</dbReference>
<gene>
    <name evidence="9" type="ORF">IDJ76_04630</name>
</gene>
<evidence type="ECO:0000256" key="5">
    <source>
        <dbReference type="ARBA" id="ARBA00023136"/>
    </source>
</evidence>
<dbReference type="InterPro" id="IPR008969">
    <property type="entry name" value="CarboxyPept-like_regulatory"/>
</dbReference>
<keyword evidence="4" id="KW-0812">Transmembrane</keyword>
<sequence>MKKLYFIIITLLFAVTANAQITTAVVSGKVTDQKGITMPGVTVSVVNTSTGTRYGSQTNADGRYTIPNVNPGGPYTLTATFIGYNKDERSDITLQLGSATFNFVLADATTALKEVRVTAVGGATKTGASTRISQSQIRNMPSINRSLQDLTRATPQSNNNSFQGTNYRYNNVTLDGAINNDAIGFSPSLGGQNNASGQVGSSTRTSPVSLDAIQDIQVLVAPYDIKIGNVLGGSINAVTRSGTNDVTGSIYGFGRGAFLVGPNNAQAQSGGDGSKLPSTFHDYQTGIRVGFPLIKNKLFFFTNEEIARRQDPVIAAAGSAGSAKVLTLQDAMDIKNKMASYGFDAGTYDNTSIFSNSNKFFNRLDWNINDKNQLTIRNNTITSTATNLERDQQNFRFGSIDYTSHNNSSSTVAELKSRFSNNVNNSLVIGYSNVHDYRDPTSNPALPQIEITGRTPGTTIFLGTDREASIFDMRQKTIEFTDNLTLTKGKHTFTFGTHNEFYDITYNFVNAWNGRIAYSSVANFLANSPSRTRANYNYTNNTRDYIIANPSARFNVNLLSLYGQDEIQLTDNFKLTAGIRFDYADVPNKQQLSAKTSNAPADAFYGNTFTYTKPRTIAQNYLGNIEVNPRVSFNWDVLGDQSSVLRGGSGFFTGRVPFAWFGYAFYNNGNTYGAYDKRPNATSPITPGTNPIQAPANGGLGYVQQQVPAVNTSAAGPTQVDLIDNNFKMPQVWRSNLAYDLTTANRWKFTLEGIYTKVIHDLKFQQVNTKDQVTYYPYDTQQQQPIFVNQAVNSSYTNAYLLSNTSQGYRYSLTAQVAKNFPFGLNASVAYTYGHSKDVTNGIRNSMESNWQLNQALNPNNPGLANSNFDIRSRIVSNINYMVNWDKEKNYTANFTFFLSAQTGNPFTYGFLPSAIDGTGQQVSLAYIPKTGETVNFFSDVVGGATAAQQAAAFDSYIDGNKYLKTRRGQFTERNAAYTPWNNNLDFRFSQDFKFGNGKRKQVITFTYDIINLTNLLNKKWGQYYFSANTFNSTSSVGLTPKTTPAFGAVSTTYPKYTFADPGVPYSVDLFASRWQMQFGLRYAF</sequence>
<keyword evidence="9" id="KW-0645">Protease</keyword>
<evidence type="ECO:0000313" key="9">
    <source>
        <dbReference type="EMBL" id="MBD1392376.1"/>
    </source>
</evidence>
<comment type="caution">
    <text evidence="9">The sequence shown here is derived from an EMBL/GenBank/DDBJ whole genome shotgun (WGS) entry which is preliminary data.</text>
</comment>
<organism evidence="9 10">
    <name type="scientific">Mucilaginibacter glaciei</name>
    <dbReference type="NCBI Taxonomy" id="2772109"/>
    <lineage>
        <taxon>Bacteria</taxon>
        <taxon>Pseudomonadati</taxon>
        <taxon>Bacteroidota</taxon>
        <taxon>Sphingobacteriia</taxon>
        <taxon>Sphingobacteriales</taxon>
        <taxon>Sphingobacteriaceae</taxon>
        <taxon>Mucilaginibacter</taxon>
    </lineage>
</organism>
<proteinExistence type="predicted"/>
<evidence type="ECO:0000259" key="8">
    <source>
        <dbReference type="Pfam" id="PF25183"/>
    </source>
</evidence>
<dbReference type="Gene3D" id="2.60.40.1120">
    <property type="entry name" value="Carboxypeptidase-like, regulatory domain"/>
    <property type="match status" value="1"/>
</dbReference>
<evidence type="ECO:0000256" key="4">
    <source>
        <dbReference type="ARBA" id="ARBA00022692"/>
    </source>
</evidence>
<dbReference type="Pfam" id="PF13620">
    <property type="entry name" value="CarboxypepD_reg"/>
    <property type="match status" value="1"/>
</dbReference>
<dbReference type="PANTHER" id="PTHR30069:SF46">
    <property type="entry name" value="OAR PROTEIN"/>
    <property type="match status" value="1"/>
</dbReference>
<evidence type="ECO:0000256" key="3">
    <source>
        <dbReference type="ARBA" id="ARBA00022452"/>
    </source>
</evidence>
<accession>A0A926NJH8</accession>
<dbReference type="Gene3D" id="2.40.170.20">
    <property type="entry name" value="TonB-dependent receptor, beta-barrel domain"/>
    <property type="match status" value="1"/>
</dbReference>
<dbReference type="AlphaFoldDB" id="A0A926NJH8"/>
<keyword evidence="9" id="KW-0378">Hydrolase</keyword>
<keyword evidence="2" id="KW-0813">Transport</keyword>